<dbReference type="GO" id="GO:0043531">
    <property type="term" value="F:ADP binding"/>
    <property type="evidence" value="ECO:0007669"/>
    <property type="project" value="InterPro"/>
</dbReference>
<dbReference type="Gene3D" id="3.40.50.300">
    <property type="entry name" value="P-loop containing nucleotide triphosphate hydrolases"/>
    <property type="match status" value="1"/>
</dbReference>
<evidence type="ECO:0000259" key="2">
    <source>
        <dbReference type="Pfam" id="PF00931"/>
    </source>
</evidence>
<organism evidence="3 4">
    <name type="scientific">Thalictrum thalictroides</name>
    <name type="common">Rue-anemone</name>
    <name type="synonym">Anemone thalictroides</name>
    <dbReference type="NCBI Taxonomy" id="46969"/>
    <lineage>
        <taxon>Eukaryota</taxon>
        <taxon>Viridiplantae</taxon>
        <taxon>Streptophyta</taxon>
        <taxon>Embryophyta</taxon>
        <taxon>Tracheophyta</taxon>
        <taxon>Spermatophyta</taxon>
        <taxon>Magnoliopsida</taxon>
        <taxon>Ranunculales</taxon>
        <taxon>Ranunculaceae</taxon>
        <taxon>Thalictroideae</taxon>
        <taxon>Thalictrum</taxon>
    </lineage>
</organism>
<dbReference type="InterPro" id="IPR027417">
    <property type="entry name" value="P-loop_NTPase"/>
</dbReference>
<keyword evidence="1" id="KW-0175">Coiled coil</keyword>
<dbReference type="InterPro" id="IPR002182">
    <property type="entry name" value="NB-ARC"/>
</dbReference>
<dbReference type="PANTHER" id="PTHR33463:SF209">
    <property type="entry name" value="DISEASE RESISTANCE PROTEIN RPS2-LIKE"/>
    <property type="match status" value="1"/>
</dbReference>
<comment type="caution">
    <text evidence="3">The sequence shown here is derived from an EMBL/GenBank/DDBJ whole genome shotgun (WGS) entry which is preliminary data.</text>
</comment>
<dbReference type="Proteomes" id="UP000554482">
    <property type="component" value="Unassembled WGS sequence"/>
</dbReference>
<reference evidence="3 4" key="1">
    <citation type="submission" date="2020-06" db="EMBL/GenBank/DDBJ databases">
        <title>Transcriptomic and genomic resources for Thalictrum thalictroides and T. hernandezii: Facilitating candidate gene discovery in an emerging model plant lineage.</title>
        <authorList>
            <person name="Arias T."/>
            <person name="Riano-Pachon D.M."/>
            <person name="Di Stilio V.S."/>
        </authorList>
    </citation>
    <scope>NUCLEOTIDE SEQUENCE [LARGE SCALE GENOMIC DNA]</scope>
    <source>
        <strain evidence="4">cv. WT478/WT964</strain>
        <tissue evidence="3">Leaves</tissue>
    </source>
</reference>
<evidence type="ECO:0000313" key="4">
    <source>
        <dbReference type="Proteomes" id="UP000554482"/>
    </source>
</evidence>
<gene>
    <name evidence="3" type="ORF">FRX31_009719</name>
</gene>
<dbReference type="AlphaFoldDB" id="A0A7J6WTH4"/>
<dbReference type="EMBL" id="JABWDY010010405">
    <property type="protein sequence ID" value="KAF5200696.1"/>
    <property type="molecule type" value="Genomic_DNA"/>
</dbReference>
<proteinExistence type="predicted"/>
<keyword evidence="4" id="KW-1185">Reference proteome</keyword>
<feature type="non-terminal residue" evidence="3">
    <location>
        <position position="1"/>
    </location>
</feature>
<feature type="domain" description="NB-ARC" evidence="2">
    <location>
        <begin position="121"/>
        <end position="177"/>
    </location>
</feature>
<dbReference type="PANTHER" id="PTHR33463">
    <property type="entry name" value="NB-ARC DOMAIN-CONTAINING PROTEIN-RELATED"/>
    <property type="match status" value="1"/>
</dbReference>
<evidence type="ECO:0000313" key="3">
    <source>
        <dbReference type="EMBL" id="KAF5200696.1"/>
    </source>
</evidence>
<accession>A0A7J6WTH4</accession>
<evidence type="ECO:0000256" key="1">
    <source>
        <dbReference type="SAM" id="Coils"/>
    </source>
</evidence>
<feature type="coiled-coil region" evidence="1">
    <location>
        <begin position="19"/>
        <end position="53"/>
    </location>
</feature>
<dbReference type="InterPro" id="IPR050905">
    <property type="entry name" value="Plant_NBS-LRR"/>
</dbReference>
<dbReference type="SUPFAM" id="SSF52540">
    <property type="entry name" value="P-loop containing nucleoside triphosphate hydrolases"/>
    <property type="match status" value="1"/>
</dbReference>
<sequence length="178" mass="20056">MECLGSLFAGIVPNVMICSIKHLNYLRELEENLDQLREKIGELNALRNDVKNSVDAQVGRMMTDQVKKWMQIVDARGLEVNQILTKGRQHLDRRGVFPIVAMDPPPSRVQKLQEDFTVGLESVVEKALNLLAKHDVKVLGLHGVGGVGKTTLLKKINNEFKNRDDDFDIVIWVVISSE</sequence>
<protein>
    <submittedName>
        <fullName evidence="3">Disease resistance protein rfl1</fullName>
    </submittedName>
</protein>
<name>A0A7J6WTH4_THATH</name>
<dbReference type="OrthoDB" id="664960at2759"/>
<dbReference type="Pfam" id="PF00931">
    <property type="entry name" value="NB-ARC"/>
    <property type="match status" value="1"/>
</dbReference>